<dbReference type="RefSeq" id="XP_030369445.1">
    <property type="nucleotide sequence ID" value="XM_030513585.1"/>
</dbReference>
<dbReference type="OrthoDB" id="4781at2759"/>
<keyword evidence="1" id="KW-0732">Signal</keyword>
<gene>
    <name evidence="3" type="primary">LOC115620378</name>
</gene>
<protein>
    <submittedName>
        <fullName evidence="3">Uncharacterized protein LOC115620378</fullName>
    </submittedName>
</protein>
<feature type="chain" id="PRO_5026880321" evidence="1">
    <location>
        <begin position="21"/>
        <end position="118"/>
    </location>
</feature>
<dbReference type="AlphaFoldDB" id="A0A6J2T2I4"/>
<reference evidence="3" key="1">
    <citation type="submission" date="2025-08" db="UniProtKB">
        <authorList>
            <consortium name="RefSeq"/>
        </authorList>
    </citation>
    <scope>IDENTIFICATION</scope>
    <source>
        <strain evidence="3">11010-0011.00</strain>
        <tissue evidence="3">Whole body</tissue>
    </source>
</reference>
<evidence type="ECO:0000313" key="2">
    <source>
        <dbReference type="Proteomes" id="UP000504634"/>
    </source>
</evidence>
<dbReference type="Proteomes" id="UP000504634">
    <property type="component" value="Unplaced"/>
</dbReference>
<organism evidence="2 3">
    <name type="scientific">Drosophila lebanonensis</name>
    <name type="common">Fruit fly</name>
    <name type="synonym">Scaptodrosophila lebanonensis</name>
    <dbReference type="NCBI Taxonomy" id="7225"/>
    <lineage>
        <taxon>Eukaryota</taxon>
        <taxon>Metazoa</taxon>
        <taxon>Ecdysozoa</taxon>
        <taxon>Arthropoda</taxon>
        <taxon>Hexapoda</taxon>
        <taxon>Insecta</taxon>
        <taxon>Pterygota</taxon>
        <taxon>Neoptera</taxon>
        <taxon>Endopterygota</taxon>
        <taxon>Diptera</taxon>
        <taxon>Brachycera</taxon>
        <taxon>Muscomorpha</taxon>
        <taxon>Ephydroidea</taxon>
        <taxon>Drosophilidae</taxon>
        <taxon>Scaptodrosophila</taxon>
    </lineage>
</organism>
<sequence length="118" mass="13356">MKVSLICALTCWQLVMFAASAPINFNDVQFSPRLLLSRSDGNSFPNLIAVDYAREVLNVLELYHLGPNLVQAKITPSGLLFEMQTDVQAKEVAKTWMQKNGIAKNFDLRQTNQDFYDD</sequence>
<keyword evidence="2" id="KW-1185">Reference proteome</keyword>
<feature type="signal peptide" evidence="1">
    <location>
        <begin position="1"/>
        <end position="20"/>
    </location>
</feature>
<dbReference type="GeneID" id="115620378"/>
<name>A0A6J2T2I4_DROLE</name>
<proteinExistence type="predicted"/>
<accession>A0A6J2T2I4</accession>
<evidence type="ECO:0000256" key="1">
    <source>
        <dbReference type="SAM" id="SignalP"/>
    </source>
</evidence>
<evidence type="ECO:0000313" key="3">
    <source>
        <dbReference type="RefSeq" id="XP_030369445.1"/>
    </source>
</evidence>